<keyword evidence="2" id="KW-1185">Reference proteome</keyword>
<comment type="caution">
    <text evidence="1">The sequence shown here is derived from an EMBL/GenBank/DDBJ whole genome shotgun (WGS) entry which is preliminary data.</text>
</comment>
<proteinExistence type="predicted"/>
<dbReference type="Proteomes" id="UP000479710">
    <property type="component" value="Unassembled WGS sequence"/>
</dbReference>
<evidence type="ECO:0000313" key="2">
    <source>
        <dbReference type="Proteomes" id="UP000479710"/>
    </source>
</evidence>
<dbReference type="AlphaFoldDB" id="A0A6G1E9C0"/>
<sequence length="95" mass="10782">MEDWHVAREELAHGRPDWGFGERIGARTGAGELRCVGRGGSGVRCEERSRSGMRRVAGEKRRVARGRVRSSMRGRERSGAWVWAGDLGEEHWIFF</sequence>
<accession>A0A6G1E9C0</accession>
<dbReference type="EMBL" id="SPHZ02000005">
    <property type="protein sequence ID" value="KAF0921034.1"/>
    <property type="molecule type" value="Genomic_DNA"/>
</dbReference>
<evidence type="ECO:0000313" key="1">
    <source>
        <dbReference type="EMBL" id="KAF0921034.1"/>
    </source>
</evidence>
<name>A0A6G1E9C0_9ORYZ</name>
<gene>
    <name evidence="1" type="ORF">E2562_038233</name>
</gene>
<protein>
    <submittedName>
        <fullName evidence="1">Uncharacterized protein</fullName>
    </submittedName>
</protein>
<reference evidence="1 2" key="1">
    <citation type="submission" date="2019-11" db="EMBL/GenBank/DDBJ databases">
        <title>Whole genome sequence of Oryza granulata.</title>
        <authorList>
            <person name="Li W."/>
        </authorList>
    </citation>
    <scope>NUCLEOTIDE SEQUENCE [LARGE SCALE GENOMIC DNA]</scope>
    <source>
        <strain evidence="2">cv. Menghai</strain>
        <tissue evidence="1">Leaf</tissue>
    </source>
</reference>
<organism evidence="1 2">
    <name type="scientific">Oryza meyeriana var. granulata</name>
    <dbReference type="NCBI Taxonomy" id="110450"/>
    <lineage>
        <taxon>Eukaryota</taxon>
        <taxon>Viridiplantae</taxon>
        <taxon>Streptophyta</taxon>
        <taxon>Embryophyta</taxon>
        <taxon>Tracheophyta</taxon>
        <taxon>Spermatophyta</taxon>
        <taxon>Magnoliopsida</taxon>
        <taxon>Liliopsida</taxon>
        <taxon>Poales</taxon>
        <taxon>Poaceae</taxon>
        <taxon>BOP clade</taxon>
        <taxon>Oryzoideae</taxon>
        <taxon>Oryzeae</taxon>
        <taxon>Oryzinae</taxon>
        <taxon>Oryza</taxon>
        <taxon>Oryza meyeriana</taxon>
    </lineage>
</organism>